<dbReference type="AlphaFoldDB" id="A0A9P8ASZ6"/>
<reference evidence="1" key="1">
    <citation type="submission" date="2020-11" db="EMBL/GenBank/DDBJ databases">
        <title>Adaptations for nitrogen fixation in a non-lichenized fungal sporocarp promotes dispersal by wood-feeding termites.</title>
        <authorList>
            <consortium name="DOE Joint Genome Institute"/>
            <person name="Koch R.A."/>
            <person name="Yoon G."/>
            <person name="Arayal U."/>
            <person name="Lail K."/>
            <person name="Amirebrahimi M."/>
            <person name="Labutti K."/>
            <person name="Lipzen A."/>
            <person name="Riley R."/>
            <person name="Barry K."/>
            <person name="Henrissat B."/>
            <person name="Grigoriev I.V."/>
            <person name="Herr J.R."/>
            <person name="Aime M.C."/>
        </authorList>
    </citation>
    <scope>NUCLEOTIDE SEQUENCE</scope>
    <source>
        <strain evidence="1">MCA 3950</strain>
    </source>
</reference>
<dbReference type="Proteomes" id="UP000812287">
    <property type="component" value="Unassembled WGS sequence"/>
</dbReference>
<evidence type="ECO:0000313" key="2">
    <source>
        <dbReference type="Proteomes" id="UP000812287"/>
    </source>
</evidence>
<sequence length="108" mass="12708">MNHPYSGSASYIYANGYAPRPSWYGPYSHMRSFAPDMSSMEAFPAQWVPPSSNGHVSTEQWPWLGEKDMLSFSDPKPMYVLALKRWRQRIRTRVLCAVRKMRYWYIGH</sequence>
<dbReference type="GeneID" id="66108806"/>
<proteinExistence type="predicted"/>
<keyword evidence="2" id="KW-1185">Reference proteome</keyword>
<comment type="caution">
    <text evidence="1">The sequence shown here is derived from an EMBL/GenBank/DDBJ whole genome shotgun (WGS) entry which is preliminary data.</text>
</comment>
<accession>A0A9P8ASZ6</accession>
<organism evidence="1 2">
    <name type="scientific">Guyanagaster necrorhizus</name>
    <dbReference type="NCBI Taxonomy" id="856835"/>
    <lineage>
        <taxon>Eukaryota</taxon>
        <taxon>Fungi</taxon>
        <taxon>Dikarya</taxon>
        <taxon>Basidiomycota</taxon>
        <taxon>Agaricomycotina</taxon>
        <taxon>Agaricomycetes</taxon>
        <taxon>Agaricomycetidae</taxon>
        <taxon>Agaricales</taxon>
        <taxon>Marasmiineae</taxon>
        <taxon>Physalacriaceae</taxon>
        <taxon>Guyanagaster</taxon>
    </lineage>
</organism>
<feature type="non-terminal residue" evidence="1">
    <location>
        <position position="1"/>
    </location>
</feature>
<dbReference type="OrthoDB" id="3048003at2759"/>
<dbReference type="EMBL" id="MU250537">
    <property type="protein sequence ID" value="KAG7445372.1"/>
    <property type="molecule type" value="Genomic_DNA"/>
</dbReference>
<evidence type="ECO:0000313" key="1">
    <source>
        <dbReference type="EMBL" id="KAG7445372.1"/>
    </source>
</evidence>
<gene>
    <name evidence="1" type="ORF">BT62DRAFT_933207</name>
</gene>
<protein>
    <submittedName>
        <fullName evidence="1">Uncharacterized protein</fullName>
    </submittedName>
</protein>
<name>A0A9P8ASZ6_9AGAR</name>
<dbReference type="RefSeq" id="XP_043038872.1">
    <property type="nucleotide sequence ID" value="XM_043186509.1"/>
</dbReference>